<keyword evidence="3 6" id="KW-1133">Transmembrane helix</keyword>
<dbReference type="InterPro" id="IPR009801">
    <property type="entry name" value="TMEM126"/>
</dbReference>
<dbReference type="Proteomes" id="UP001159405">
    <property type="component" value="Unassembled WGS sequence"/>
</dbReference>
<sequence>MWVTKASPGEDNGDYGSLIVGFSSTGFTAIIRRFYRSAGSSISRPRSVAAILAPPLCGSIAALSWHYLVSNPIKTRKLRCAACASIRGSLILVLNGCLLPSFLTALLYFKRNPSLQQPVAATFLDFCYNPYLGRSKPYVIGLGAFQVVLGYGLASWIYTEEFIKTRNNKKKL</sequence>
<feature type="transmembrane region" description="Helical" evidence="6">
    <location>
        <begin position="88"/>
        <end position="109"/>
    </location>
</feature>
<comment type="caution">
    <text evidence="7">The sequence shown here is derived from an EMBL/GenBank/DDBJ whole genome shotgun (WGS) entry which is preliminary data.</text>
</comment>
<evidence type="ECO:0000256" key="4">
    <source>
        <dbReference type="ARBA" id="ARBA00023128"/>
    </source>
</evidence>
<keyword evidence="5 6" id="KW-0472">Membrane</keyword>
<feature type="transmembrane region" description="Helical" evidence="6">
    <location>
        <begin position="47"/>
        <end position="68"/>
    </location>
</feature>
<organism evidence="7 8">
    <name type="scientific">Porites lobata</name>
    <dbReference type="NCBI Taxonomy" id="104759"/>
    <lineage>
        <taxon>Eukaryota</taxon>
        <taxon>Metazoa</taxon>
        <taxon>Cnidaria</taxon>
        <taxon>Anthozoa</taxon>
        <taxon>Hexacorallia</taxon>
        <taxon>Scleractinia</taxon>
        <taxon>Fungiina</taxon>
        <taxon>Poritidae</taxon>
        <taxon>Porites</taxon>
    </lineage>
</organism>
<feature type="transmembrane region" description="Helical" evidence="6">
    <location>
        <begin position="138"/>
        <end position="158"/>
    </location>
</feature>
<gene>
    <name evidence="7" type="ORF">PLOB_00015959</name>
</gene>
<evidence type="ECO:0000256" key="3">
    <source>
        <dbReference type="ARBA" id="ARBA00022989"/>
    </source>
</evidence>
<dbReference type="Pfam" id="PF07114">
    <property type="entry name" value="TMEM126"/>
    <property type="match status" value="1"/>
</dbReference>
<reference evidence="7 8" key="1">
    <citation type="submission" date="2022-05" db="EMBL/GenBank/DDBJ databases">
        <authorList>
            <consortium name="Genoscope - CEA"/>
            <person name="William W."/>
        </authorList>
    </citation>
    <scope>NUCLEOTIDE SEQUENCE [LARGE SCALE GENOMIC DNA]</scope>
</reference>
<protein>
    <submittedName>
        <fullName evidence="7">Uncharacterized protein</fullName>
    </submittedName>
</protein>
<feature type="transmembrane region" description="Helical" evidence="6">
    <location>
        <begin position="15"/>
        <end position="35"/>
    </location>
</feature>
<evidence type="ECO:0000256" key="1">
    <source>
        <dbReference type="ARBA" id="ARBA00004225"/>
    </source>
</evidence>
<proteinExistence type="predicted"/>
<accession>A0ABN8MT47</accession>
<evidence type="ECO:0000256" key="2">
    <source>
        <dbReference type="ARBA" id="ARBA00022692"/>
    </source>
</evidence>
<dbReference type="EMBL" id="CALNXK010000002">
    <property type="protein sequence ID" value="CAH3033602.1"/>
    <property type="molecule type" value="Genomic_DNA"/>
</dbReference>
<name>A0ABN8MT47_9CNID</name>
<evidence type="ECO:0000313" key="7">
    <source>
        <dbReference type="EMBL" id="CAH3033602.1"/>
    </source>
</evidence>
<evidence type="ECO:0000313" key="8">
    <source>
        <dbReference type="Proteomes" id="UP001159405"/>
    </source>
</evidence>
<keyword evidence="2 6" id="KW-0812">Transmembrane</keyword>
<keyword evidence="8" id="KW-1185">Reference proteome</keyword>
<evidence type="ECO:0000256" key="5">
    <source>
        <dbReference type="ARBA" id="ARBA00023136"/>
    </source>
</evidence>
<keyword evidence="4" id="KW-0496">Mitochondrion</keyword>
<comment type="subcellular location">
    <subcellularLocation>
        <location evidence="1">Mitochondrion membrane</location>
        <topology evidence="1">Multi-pass membrane protein</topology>
    </subcellularLocation>
</comment>
<evidence type="ECO:0000256" key="6">
    <source>
        <dbReference type="SAM" id="Phobius"/>
    </source>
</evidence>